<proteinExistence type="predicted"/>
<dbReference type="GO" id="GO:0016020">
    <property type="term" value="C:membrane"/>
    <property type="evidence" value="ECO:0007669"/>
    <property type="project" value="UniProtKB-SubCell"/>
</dbReference>
<dbReference type="PANTHER" id="PTHR32468">
    <property type="entry name" value="CATION/H + ANTIPORTER"/>
    <property type="match status" value="1"/>
</dbReference>
<evidence type="ECO:0000313" key="9">
    <source>
        <dbReference type="EMBL" id="ARX87040.1"/>
    </source>
</evidence>
<keyword evidence="10" id="KW-1185">Reference proteome</keyword>
<dbReference type="InterPro" id="IPR050794">
    <property type="entry name" value="CPA2_transporter"/>
</dbReference>
<evidence type="ECO:0000256" key="5">
    <source>
        <dbReference type="ARBA" id="ARBA00023065"/>
    </source>
</evidence>
<dbReference type="AlphaFoldDB" id="A0A1Z1WKX8"/>
<evidence type="ECO:0000256" key="3">
    <source>
        <dbReference type="ARBA" id="ARBA00022692"/>
    </source>
</evidence>
<evidence type="ECO:0000256" key="4">
    <source>
        <dbReference type="ARBA" id="ARBA00022989"/>
    </source>
</evidence>
<feature type="transmembrane region" description="Helical" evidence="7">
    <location>
        <begin position="152"/>
        <end position="176"/>
    </location>
</feature>
<gene>
    <name evidence="9" type="ORF">SMD44_06521</name>
</gene>
<feature type="transmembrane region" description="Helical" evidence="7">
    <location>
        <begin position="223"/>
        <end position="251"/>
    </location>
</feature>
<dbReference type="Pfam" id="PF00999">
    <property type="entry name" value="Na_H_Exchanger"/>
    <property type="match status" value="1"/>
</dbReference>
<dbReference type="PANTHER" id="PTHR32468:SF0">
    <property type="entry name" value="K(+)_H(+) ANTIPORTER 1"/>
    <property type="match status" value="1"/>
</dbReference>
<dbReference type="EMBL" id="CP021748">
    <property type="protein sequence ID" value="ARX87040.1"/>
    <property type="molecule type" value="Genomic_DNA"/>
</dbReference>
<name>A0A1Z1WKX8_9ACTN</name>
<reference evidence="9 10" key="1">
    <citation type="submission" date="2017-05" db="EMBL/GenBank/DDBJ databases">
        <title>Streptomyces alboflavus Genome sequencing and assembly.</title>
        <authorList>
            <person name="Wang Y."/>
            <person name="Du B."/>
            <person name="Ding Y."/>
            <person name="Liu H."/>
            <person name="Hou Q."/>
            <person name="Liu K."/>
            <person name="Wang C."/>
            <person name="Yao L."/>
        </authorList>
    </citation>
    <scope>NUCLEOTIDE SEQUENCE [LARGE SCALE GENOMIC DNA]</scope>
    <source>
        <strain evidence="9 10">MDJK44</strain>
    </source>
</reference>
<feature type="domain" description="Cation/H+ exchanger transmembrane" evidence="8">
    <location>
        <begin position="6"/>
        <end position="381"/>
    </location>
</feature>
<keyword evidence="6 7" id="KW-0472">Membrane</keyword>
<accession>A0A1Z1WKX8</accession>
<evidence type="ECO:0000259" key="8">
    <source>
        <dbReference type="Pfam" id="PF00999"/>
    </source>
</evidence>
<feature type="transmembrane region" description="Helical" evidence="7">
    <location>
        <begin position="21"/>
        <end position="42"/>
    </location>
</feature>
<dbReference type="GO" id="GO:1902600">
    <property type="term" value="P:proton transmembrane transport"/>
    <property type="evidence" value="ECO:0007669"/>
    <property type="project" value="InterPro"/>
</dbReference>
<feature type="transmembrane region" description="Helical" evidence="7">
    <location>
        <begin position="54"/>
        <end position="74"/>
    </location>
</feature>
<feature type="transmembrane region" description="Helical" evidence="7">
    <location>
        <begin position="86"/>
        <end position="106"/>
    </location>
</feature>
<keyword evidence="3 7" id="KW-0812">Transmembrane</keyword>
<evidence type="ECO:0000256" key="1">
    <source>
        <dbReference type="ARBA" id="ARBA00004141"/>
    </source>
</evidence>
<feature type="transmembrane region" description="Helical" evidence="7">
    <location>
        <begin position="360"/>
        <end position="379"/>
    </location>
</feature>
<evidence type="ECO:0000256" key="7">
    <source>
        <dbReference type="SAM" id="Phobius"/>
    </source>
</evidence>
<dbReference type="InterPro" id="IPR006153">
    <property type="entry name" value="Cation/H_exchanger_TM"/>
</dbReference>
<feature type="transmembrane region" description="Helical" evidence="7">
    <location>
        <begin position="182"/>
        <end position="202"/>
    </location>
</feature>
<dbReference type="Proteomes" id="UP000195880">
    <property type="component" value="Chromosome"/>
</dbReference>
<comment type="subcellular location">
    <subcellularLocation>
        <location evidence="1">Membrane</location>
        <topology evidence="1">Multi-pass membrane protein</topology>
    </subcellularLocation>
</comment>
<evidence type="ECO:0000256" key="6">
    <source>
        <dbReference type="ARBA" id="ARBA00023136"/>
    </source>
</evidence>
<keyword evidence="2" id="KW-0813">Transport</keyword>
<sequence>MALIIVISRLFGVLARRLGQPAVIGEILGGILVGPTLFHGALTDALFPMEIRPHLGTLANVGLVIFMFFVGLEFDSSRLRGSGRIAGVTAFGSAVLPFVLGMPLGLYLMRTHESANDVAFVLFIGIAVSVTAFPVLARIITDRGMQGSRIAALSLSAAAVCDLAAWTALAAVQGMVSGDGHGWWMLLMVPYALVLFWARPLLRRMIARAKPGSPLPSSVFTTLLVGALASAALTQVIGLHFVIGAFLFGLIVPRPERPAHYEGLLERTQNLTVLLLPMYFVTSGMKVDLAAMGMSDLRDFALVMLVAITGKFGGTWLAVRSQGMPARDSAVLATLMNTRGLTELIALGVGLEAGLLDERLYAVFVLMAVITTAMTGPLLKRLTGQGDVAPLGATPLAVRAEPAKPQKQETSS</sequence>
<keyword evidence="4 7" id="KW-1133">Transmembrane helix</keyword>
<feature type="transmembrane region" description="Helical" evidence="7">
    <location>
        <begin position="118"/>
        <end position="140"/>
    </location>
</feature>
<evidence type="ECO:0000256" key="2">
    <source>
        <dbReference type="ARBA" id="ARBA00022448"/>
    </source>
</evidence>
<dbReference type="InterPro" id="IPR038770">
    <property type="entry name" value="Na+/solute_symporter_sf"/>
</dbReference>
<feature type="transmembrane region" description="Helical" evidence="7">
    <location>
        <begin position="301"/>
        <end position="319"/>
    </location>
</feature>
<evidence type="ECO:0000313" key="10">
    <source>
        <dbReference type="Proteomes" id="UP000195880"/>
    </source>
</evidence>
<dbReference type="Gene3D" id="1.20.1530.20">
    <property type="match status" value="1"/>
</dbReference>
<dbReference type="GO" id="GO:0015297">
    <property type="term" value="F:antiporter activity"/>
    <property type="evidence" value="ECO:0007669"/>
    <property type="project" value="InterPro"/>
</dbReference>
<feature type="transmembrane region" description="Helical" evidence="7">
    <location>
        <begin position="271"/>
        <end position="289"/>
    </location>
</feature>
<organism evidence="9 10">
    <name type="scientific">Streptomyces alboflavus</name>
    <dbReference type="NCBI Taxonomy" id="67267"/>
    <lineage>
        <taxon>Bacteria</taxon>
        <taxon>Bacillati</taxon>
        <taxon>Actinomycetota</taxon>
        <taxon>Actinomycetes</taxon>
        <taxon>Kitasatosporales</taxon>
        <taxon>Streptomycetaceae</taxon>
        <taxon>Streptomyces</taxon>
    </lineage>
</organism>
<protein>
    <submittedName>
        <fullName evidence="9">Sodium/hydrogen exchanger</fullName>
    </submittedName>
</protein>
<dbReference type="KEGG" id="salf:SMD44_06521"/>
<keyword evidence="5" id="KW-0406">Ion transport</keyword>